<accession>A0ABQ4X5K7</accession>
<protein>
    <submittedName>
        <fullName evidence="2">Uncharacterized protein</fullName>
    </submittedName>
</protein>
<sequence length="300" mass="32871">MSSSSSSSHDIITYTYVSSDTELPSWGILLMEAYESDPEAPLAPVLAHEYPEYLALSDDEIPAEDQPLTTSPIALSPGYIADSEPIENGLEEDPEMDPIDYVANEEEEKHLAPTNSTLSAPDFVPSGEETKPFETDESATIPPPPRSPQTIIPLSHTGLCRAQKTDRPQIPLSSFIETHIVEYAIAPTPSSPPPSSLSPLSSPLPLIPSPPLLLPSLTLATARQTRLALASGVDYRFINTLDASIRVINERVMTTLEGVNKRMTDLAATHRHDSDEFYMCHQDAQEDRALLRARISTLER</sequence>
<comment type="caution">
    <text evidence="2">The sequence shown here is derived from an EMBL/GenBank/DDBJ whole genome shotgun (WGS) entry which is preliminary data.</text>
</comment>
<feature type="region of interest" description="Disordered" evidence="1">
    <location>
        <begin position="108"/>
        <end position="151"/>
    </location>
</feature>
<evidence type="ECO:0000313" key="3">
    <source>
        <dbReference type="Proteomes" id="UP001151760"/>
    </source>
</evidence>
<reference evidence="2" key="2">
    <citation type="submission" date="2022-01" db="EMBL/GenBank/DDBJ databases">
        <authorList>
            <person name="Yamashiro T."/>
            <person name="Shiraishi A."/>
            <person name="Satake H."/>
            <person name="Nakayama K."/>
        </authorList>
    </citation>
    <scope>NUCLEOTIDE SEQUENCE</scope>
</reference>
<name>A0ABQ4X5K7_9ASTR</name>
<evidence type="ECO:0000313" key="2">
    <source>
        <dbReference type="EMBL" id="GJS60160.1"/>
    </source>
</evidence>
<organism evidence="2 3">
    <name type="scientific">Tanacetum coccineum</name>
    <dbReference type="NCBI Taxonomy" id="301880"/>
    <lineage>
        <taxon>Eukaryota</taxon>
        <taxon>Viridiplantae</taxon>
        <taxon>Streptophyta</taxon>
        <taxon>Embryophyta</taxon>
        <taxon>Tracheophyta</taxon>
        <taxon>Spermatophyta</taxon>
        <taxon>Magnoliopsida</taxon>
        <taxon>eudicotyledons</taxon>
        <taxon>Gunneridae</taxon>
        <taxon>Pentapetalae</taxon>
        <taxon>asterids</taxon>
        <taxon>campanulids</taxon>
        <taxon>Asterales</taxon>
        <taxon>Asteraceae</taxon>
        <taxon>Asteroideae</taxon>
        <taxon>Anthemideae</taxon>
        <taxon>Anthemidinae</taxon>
        <taxon>Tanacetum</taxon>
    </lineage>
</organism>
<dbReference type="Proteomes" id="UP001151760">
    <property type="component" value="Unassembled WGS sequence"/>
</dbReference>
<dbReference type="EMBL" id="BQNB010009202">
    <property type="protein sequence ID" value="GJS60160.1"/>
    <property type="molecule type" value="Genomic_DNA"/>
</dbReference>
<keyword evidence="3" id="KW-1185">Reference proteome</keyword>
<gene>
    <name evidence="2" type="ORF">Tco_0654944</name>
</gene>
<proteinExistence type="predicted"/>
<evidence type="ECO:0000256" key="1">
    <source>
        <dbReference type="SAM" id="MobiDB-lite"/>
    </source>
</evidence>
<reference evidence="2" key="1">
    <citation type="journal article" date="2022" name="Int. J. Mol. Sci.">
        <title>Draft Genome of Tanacetum Coccineum: Genomic Comparison of Closely Related Tanacetum-Family Plants.</title>
        <authorList>
            <person name="Yamashiro T."/>
            <person name="Shiraishi A."/>
            <person name="Nakayama K."/>
            <person name="Satake H."/>
        </authorList>
    </citation>
    <scope>NUCLEOTIDE SEQUENCE</scope>
</reference>